<dbReference type="GO" id="GO:0009254">
    <property type="term" value="P:peptidoglycan turnover"/>
    <property type="evidence" value="ECO:0007669"/>
    <property type="project" value="InterPro"/>
</dbReference>
<keyword evidence="1" id="KW-0812">Transmembrane</keyword>
<feature type="transmembrane region" description="Helical" evidence="1">
    <location>
        <begin position="12"/>
        <end position="33"/>
    </location>
</feature>
<dbReference type="Proteomes" id="UP000244855">
    <property type="component" value="Unassembled WGS sequence"/>
</dbReference>
<accession>A0A2V1EAG7</accession>
<sequence length="372" mass="41495">RKRKSNPNSLDFTVLGACAGASMSSVGCILVRYQQQSPEEQLHMDFIRYEEITVPLRIRSPILNLLRDYQRNPHAMLRVQNMIGNMFSTAMKCFCKNHNIPIGSVDLAAAQADSIPPSVLPSSVSAPRQSEIDPKSQTWTAIIAEETGITTITSLPTNRQSWMPREPSYLASIDELFLRDATKFRVCITIEDFLAITAIPPAESSRGIVFTPFAQCGPGTMFIDYAMRYATSNKIEDDHDGSYGEHGIVNENIVDQFLKMYDYSRRLLPTAMAVEMFGQHEIQGVIDECLFVGMSDHDIVATITRITSQNIVWQYNKILSDSFPGQKIDELFICGRGASNAKIVDRLEEMLPNEVVTKPFEDIGIPGDAKAA</sequence>
<dbReference type="GO" id="GO:0006040">
    <property type="term" value="P:amino sugar metabolic process"/>
    <property type="evidence" value="ECO:0007669"/>
    <property type="project" value="InterPro"/>
</dbReference>
<dbReference type="PANTHER" id="PTHR30605">
    <property type="entry name" value="ANHYDRO-N-ACETYLMURAMIC ACID KINASE"/>
    <property type="match status" value="1"/>
</dbReference>
<dbReference type="STRING" id="97972.A0A2V1EAG7"/>
<dbReference type="Gene3D" id="3.30.420.40">
    <property type="match status" value="2"/>
</dbReference>
<feature type="non-terminal residue" evidence="2">
    <location>
        <position position="372"/>
    </location>
</feature>
<keyword evidence="1" id="KW-0472">Membrane</keyword>
<dbReference type="EMBL" id="KZ805306">
    <property type="protein sequence ID" value="PVI07019.1"/>
    <property type="molecule type" value="Genomic_DNA"/>
</dbReference>
<reference evidence="2 3" key="1">
    <citation type="journal article" date="2018" name="Sci. Rep.">
        <title>Comparative genomics provides insights into the lifestyle and reveals functional heterogeneity of dark septate endophytic fungi.</title>
        <authorList>
            <person name="Knapp D.G."/>
            <person name="Nemeth J.B."/>
            <person name="Barry K."/>
            <person name="Hainaut M."/>
            <person name="Henrissat B."/>
            <person name="Johnson J."/>
            <person name="Kuo A."/>
            <person name="Lim J.H.P."/>
            <person name="Lipzen A."/>
            <person name="Nolan M."/>
            <person name="Ohm R.A."/>
            <person name="Tamas L."/>
            <person name="Grigoriev I.V."/>
            <person name="Spatafora J.W."/>
            <person name="Nagy L.G."/>
            <person name="Kovacs G.M."/>
        </authorList>
    </citation>
    <scope>NUCLEOTIDE SEQUENCE [LARGE SCALE GENOMIC DNA]</scope>
    <source>
        <strain evidence="2 3">DSE2036</strain>
    </source>
</reference>
<dbReference type="OrthoDB" id="5427593at2759"/>
<dbReference type="PANTHER" id="PTHR30605:SF0">
    <property type="entry name" value="ANHYDRO-N-ACETYLMURAMIC ACID KINASE"/>
    <property type="match status" value="1"/>
</dbReference>
<dbReference type="Pfam" id="PF03702">
    <property type="entry name" value="AnmK"/>
    <property type="match status" value="1"/>
</dbReference>
<dbReference type="GO" id="GO:0005524">
    <property type="term" value="F:ATP binding"/>
    <property type="evidence" value="ECO:0007669"/>
    <property type="project" value="InterPro"/>
</dbReference>
<keyword evidence="1" id="KW-1133">Transmembrane helix</keyword>
<evidence type="ECO:0000256" key="1">
    <source>
        <dbReference type="SAM" id="Phobius"/>
    </source>
</evidence>
<dbReference type="AlphaFoldDB" id="A0A2V1EAG7"/>
<keyword evidence="3" id="KW-1185">Reference proteome</keyword>
<dbReference type="InterPro" id="IPR005338">
    <property type="entry name" value="Anhydro_N_Ac-Mur_kinase"/>
</dbReference>
<organism evidence="2 3">
    <name type="scientific">Periconia macrospinosa</name>
    <dbReference type="NCBI Taxonomy" id="97972"/>
    <lineage>
        <taxon>Eukaryota</taxon>
        <taxon>Fungi</taxon>
        <taxon>Dikarya</taxon>
        <taxon>Ascomycota</taxon>
        <taxon>Pezizomycotina</taxon>
        <taxon>Dothideomycetes</taxon>
        <taxon>Pleosporomycetidae</taxon>
        <taxon>Pleosporales</taxon>
        <taxon>Massarineae</taxon>
        <taxon>Periconiaceae</taxon>
        <taxon>Periconia</taxon>
    </lineage>
</organism>
<feature type="non-terminal residue" evidence="2">
    <location>
        <position position="1"/>
    </location>
</feature>
<gene>
    <name evidence="2" type="ORF">DM02DRAFT_489629</name>
</gene>
<protein>
    <submittedName>
        <fullName evidence="2">Uncharacterized protein</fullName>
    </submittedName>
</protein>
<evidence type="ECO:0000313" key="2">
    <source>
        <dbReference type="EMBL" id="PVI07019.1"/>
    </source>
</evidence>
<proteinExistence type="predicted"/>
<dbReference type="GO" id="GO:0016773">
    <property type="term" value="F:phosphotransferase activity, alcohol group as acceptor"/>
    <property type="evidence" value="ECO:0007669"/>
    <property type="project" value="InterPro"/>
</dbReference>
<name>A0A2V1EAG7_9PLEO</name>
<evidence type="ECO:0000313" key="3">
    <source>
        <dbReference type="Proteomes" id="UP000244855"/>
    </source>
</evidence>